<name>A0A0E9W5T6_ANGAN</name>
<proteinExistence type="predicted"/>
<reference evidence="1" key="1">
    <citation type="submission" date="2014-11" db="EMBL/GenBank/DDBJ databases">
        <authorList>
            <person name="Amaro Gonzalez C."/>
        </authorList>
    </citation>
    <scope>NUCLEOTIDE SEQUENCE</scope>
</reference>
<accession>A0A0E9W5T6</accession>
<dbReference type="EMBL" id="GBXM01023759">
    <property type="protein sequence ID" value="JAH84818.1"/>
    <property type="molecule type" value="Transcribed_RNA"/>
</dbReference>
<reference evidence="1" key="2">
    <citation type="journal article" date="2015" name="Fish Shellfish Immunol.">
        <title>Early steps in the European eel (Anguilla anguilla)-Vibrio vulnificus interaction in the gills: Role of the RtxA13 toxin.</title>
        <authorList>
            <person name="Callol A."/>
            <person name="Pajuelo D."/>
            <person name="Ebbesson L."/>
            <person name="Teles M."/>
            <person name="MacKenzie S."/>
            <person name="Amaro C."/>
        </authorList>
    </citation>
    <scope>NUCLEOTIDE SEQUENCE</scope>
</reference>
<sequence>MDTFFTEFLIQTLRYLEGTVLATPIQEHCNFKLTVFYLLIFLPQAYS</sequence>
<evidence type="ECO:0000313" key="1">
    <source>
        <dbReference type="EMBL" id="JAH84818.1"/>
    </source>
</evidence>
<organism evidence="1">
    <name type="scientific">Anguilla anguilla</name>
    <name type="common">European freshwater eel</name>
    <name type="synonym">Muraena anguilla</name>
    <dbReference type="NCBI Taxonomy" id="7936"/>
    <lineage>
        <taxon>Eukaryota</taxon>
        <taxon>Metazoa</taxon>
        <taxon>Chordata</taxon>
        <taxon>Craniata</taxon>
        <taxon>Vertebrata</taxon>
        <taxon>Euteleostomi</taxon>
        <taxon>Actinopterygii</taxon>
        <taxon>Neopterygii</taxon>
        <taxon>Teleostei</taxon>
        <taxon>Anguilliformes</taxon>
        <taxon>Anguillidae</taxon>
        <taxon>Anguilla</taxon>
    </lineage>
</organism>
<dbReference type="AlphaFoldDB" id="A0A0E9W5T6"/>
<protein>
    <submittedName>
        <fullName evidence="1">Uncharacterized protein</fullName>
    </submittedName>
</protein>